<reference evidence="2" key="1">
    <citation type="submission" date="2018-01" db="EMBL/GenBank/DDBJ databases">
        <authorList>
            <person name="Li J."/>
        </authorList>
    </citation>
    <scope>NUCLEOTIDE SEQUENCE [LARGE SCALE GENOMIC DNA]</scope>
    <source>
        <strain evidence="2">592</strain>
    </source>
</reference>
<evidence type="ECO:0000313" key="1">
    <source>
        <dbReference type="EMBL" id="AWB91216.1"/>
    </source>
</evidence>
<evidence type="ECO:0000313" key="2">
    <source>
        <dbReference type="Proteomes" id="UP000244384"/>
    </source>
</evidence>
<accession>A0A2S0WIP8</accession>
<name>A0A2S0WIP8_9ACTN</name>
<dbReference type="KEGG" id="aez:C3E78_02690"/>
<proteinExistence type="predicted"/>
<dbReference type="EMBL" id="CP026952">
    <property type="protein sequence ID" value="AWB91216.1"/>
    <property type="molecule type" value="Genomic_DNA"/>
</dbReference>
<dbReference type="AlphaFoldDB" id="A0A2S0WIP8"/>
<keyword evidence="2" id="KW-1185">Reference proteome</keyword>
<gene>
    <name evidence="1" type="ORF">C3E78_02690</name>
</gene>
<protein>
    <submittedName>
        <fullName evidence="1">Uncharacterized protein</fullName>
    </submittedName>
</protein>
<dbReference type="Proteomes" id="UP000244384">
    <property type="component" value="Chromosome"/>
</dbReference>
<sequence length="90" mass="9667">MRARSNASRNLWLRIAAPTTSGVRFLCELKSPANTTASFWRLICATPANSRSISERRLATAVADVPATVCTLTAKKCRPVDLSTSSAQTA</sequence>
<organism evidence="1 2">
    <name type="scientific">Aeromicrobium chenweiae</name>
    <dbReference type="NCBI Taxonomy" id="2079793"/>
    <lineage>
        <taxon>Bacteria</taxon>
        <taxon>Bacillati</taxon>
        <taxon>Actinomycetota</taxon>
        <taxon>Actinomycetes</taxon>
        <taxon>Propionibacteriales</taxon>
        <taxon>Nocardioidaceae</taxon>
        <taxon>Aeromicrobium</taxon>
    </lineage>
</organism>